<dbReference type="WBParaSite" id="PS1159_v2.g7856.t1">
    <property type="protein sequence ID" value="PS1159_v2.g7856.t1"/>
    <property type="gene ID" value="PS1159_v2.g7856"/>
</dbReference>
<organism evidence="1 2">
    <name type="scientific">Panagrolaimus sp. PS1159</name>
    <dbReference type="NCBI Taxonomy" id="55785"/>
    <lineage>
        <taxon>Eukaryota</taxon>
        <taxon>Metazoa</taxon>
        <taxon>Ecdysozoa</taxon>
        <taxon>Nematoda</taxon>
        <taxon>Chromadorea</taxon>
        <taxon>Rhabditida</taxon>
        <taxon>Tylenchina</taxon>
        <taxon>Panagrolaimomorpha</taxon>
        <taxon>Panagrolaimoidea</taxon>
        <taxon>Panagrolaimidae</taxon>
        <taxon>Panagrolaimus</taxon>
    </lineage>
</organism>
<dbReference type="Proteomes" id="UP000887580">
    <property type="component" value="Unplaced"/>
</dbReference>
<protein>
    <submittedName>
        <fullName evidence="2">IgGFc-binding protein N-terminal domain-containing protein</fullName>
    </submittedName>
</protein>
<accession>A0AC35GRB4</accession>
<proteinExistence type="predicted"/>
<evidence type="ECO:0000313" key="1">
    <source>
        <dbReference type="Proteomes" id="UP000887580"/>
    </source>
</evidence>
<evidence type="ECO:0000313" key="2">
    <source>
        <dbReference type="WBParaSite" id="PS1159_v2.g7856.t1"/>
    </source>
</evidence>
<name>A0AC35GRB4_9BILA</name>
<reference evidence="2" key="1">
    <citation type="submission" date="2022-11" db="UniProtKB">
        <authorList>
            <consortium name="WormBaseParasite"/>
        </authorList>
    </citation>
    <scope>IDENTIFICATION</scope>
</reference>
<sequence length="185" mass="21531">MRVVLVPPIAHNVNLTSDVLLVIIDTGFYHLKTVKIQNFEKKQAMVIYSNTGTRLQVFENENLFVSYDSRRCFGYFQPHICNISNSEFAVYIPDMIVPFPFLLIQSSNYVQKGCVFDQNIFITKEEASFPIVIIANSQDICITRLLIDFDIYKPGYYYISSYWTTSRTKNVQFFAGSDILYFEFK</sequence>